<evidence type="ECO:0000313" key="3">
    <source>
        <dbReference type="Proteomes" id="UP000193498"/>
    </source>
</evidence>
<name>A0A1Y1XLK9_9FUNG</name>
<organism evidence="2 3">
    <name type="scientific">Basidiobolus meristosporus CBS 931.73</name>
    <dbReference type="NCBI Taxonomy" id="1314790"/>
    <lineage>
        <taxon>Eukaryota</taxon>
        <taxon>Fungi</taxon>
        <taxon>Fungi incertae sedis</taxon>
        <taxon>Zoopagomycota</taxon>
        <taxon>Entomophthoromycotina</taxon>
        <taxon>Basidiobolomycetes</taxon>
        <taxon>Basidiobolales</taxon>
        <taxon>Basidiobolaceae</taxon>
        <taxon>Basidiobolus</taxon>
    </lineage>
</organism>
<sequence>MKTQLKVPKHCQLLRLKFLSLPKDSKTCLHLARFLVKGRELEIQQPRKNQPEAFDLSSLRSMISSLNTTSPDTSAQAAAPKIDTNTLKALMNGGSSASPAFHQFLHSLNEAGSDGKTDTQQSPCTATGTGEHRATLNDVPTTDLITPGTHKPVQRHSAPDHSNPAWQHEIEVALFERMEARLAQIEENLNIRLGIIEDKVTDLQNRVNSMAK</sequence>
<reference evidence="2 3" key="1">
    <citation type="submission" date="2016-07" db="EMBL/GenBank/DDBJ databases">
        <title>Pervasive Adenine N6-methylation of Active Genes in Fungi.</title>
        <authorList>
            <consortium name="DOE Joint Genome Institute"/>
            <person name="Mondo S.J."/>
            <person name="Dannebaum R.O."/>
            <person name="Kuo R.C."/>
            <person name="Labutti K."/>
            <person name="Haridas S."/>
            <person name="Kuo A."/>
            <person name="Salamov A."/>
            <person name="Ahrendt S.R."/>
            <person name="Lipzen A."/>
            <person name="Sullivan W."/>
            <person name="Andreopoulos W.B."/>
            <person name="Clum A."/>
            <person name="Lindquist E."/>
            <person name="Daum C."/>
            <person name="Ramamoorthy G.K."/>
            <person name="Gryganskyi A."/>
            <person name="Culley D."/>
            <person name="Magnuson J.K."/>
            <person name="James T.Y."/>
            <person name="O'Malley M.A."/>
            <person name="Stajich J.E."/>
            <person name="Spatafora J.W."/>
            <person name="Visel A."/>
            <person name="Grigoriev I.V."/>
        </authorList>
    </citation>
    <scope>NUCLEOTIDE SEQUENCE [LARGE SCALE GENOMIC DNA]</scope>
    <source>
        <strain evidence="2 3">CBS 931.73</strain>
    </source>
</reference>
<gene>
    <name evidence="2" type="ORF">K493DRAFT_319767</name>
</gene>
<keyword evidence="3" id="KW-1185">Reference proteome</keyword>
<protein>
    <submittedName>
        <fullName evidence="2">Uncharacterized protein</fullName>
    </submittedName>
</protein>
<evidence type="ECO:0000313" key="2">
    <source>
        <dbReference type="EMBL" id="ORX86639.1"/>
    </source>
</evidence>
<feature type="compositionally biased region" description="Polar residues" evidence="1">
    <location>
        <begin position="118"/>
        <end position="128"/>
    </location>
</feature>
<dbReference type="InParanoid" id="A0A1Y1XLK9"/>
<proteinExistence type="predicted"/>
<comment type="caution">
    <text evidence="2">The sequence shown here is derived from an EMBL/GenBank/DDBJ whole genome shotgun (WGS) entry which is preliminary data.</text>
</comment>
<feature type="region of interest" description="Disordered" evidence="1">
    <location>
        <begin position="110"/>
        <end position="163"/>
    </location>
</feature>
<dbReference type="EMBL" id="MCFE01000566">
    <property type="protein sequence ID" value="ORX86639.1"/>
    <property type="molecule type" value="Genomic_DNA"/>
</dbReference>
<dbReference type="Proteomes" id="UP000193498">
    <property type="component" value="Unassembled WGS sequence"/>
</dbReference>
<dbReference type="AlphaFoldDB" id="A0A1Y1XLK9"/>
<evidence type="ECO:0000256" key="1">
    <source>
        <dbReference type="SAM" id="MobiDB-lite"/>
    </source>
</evidence>
<accession>A0A1Y1XLK9</accession>